<dbReference type="Gene3D" id="3.40.50.300">
    <property type="entry name" value="P-loop containing nucleotide triphosphate hydrolases"/>
    <property type="match status" value="1"/>
</dbReference>
<dbReference type="Pfam" id="PF00009">
    <property type="entry name" value="GTP_EFTU"/>
    <property type="match status" value="1"/>
</dbReference>
<feature type="region of interest" description="Disordered" evidence="1">
    <location>
        <begin position="123"/>
        <end position="146"/>
    </location>
</feature>
<keyword evidence="4" id="KW-1185">Reference proteome</keyword>
<dbReference type="InterPro" id="IPR000795">
    <property type="entry name" value="T_Tr_GTP-bd_dom"/>
</dbReference>
<dbReference type="Proteomes" id="UP000700334">
    <property type="component" value="Unassembled WGS sequence"/>
</dbReference>
<sequence length="234" mass="26797">AAAVWVNEEYLLAQQRHVLSSACWEKIVQLGMDWNDGLVAAKQWEDINFICEPLMNTTIDQDSLEADNMPMKHGSKNKGTLVDNIITLVVAAEYRVIKHTVESIQHAKDAQVPIVPSINKCDKAKTDPESVETESKSHSSSGRNSNRIFHRQGRTACCYSYYLKHSFVQRLSSGLERAEEEQLMFNVKWKYYQQSLLMHASSLTLLKHYKDDISITKTEMDCGFSLDEEKMEFK</sequence>
<keyword evidence="3" id="KW-0396">Initiation factor</keyword>
<keyword evidence="3" id="KW-0648">Protein biosynthesis</keyword>
<reference evidence="3" key="1">
    <citation type="journal article" date="2021" name="Evol. Appl.">
        <title>The genome of the Pyrenean desman and the effects of bottlenecks and inbreeding on the genomic landscape of an endangered species.</title>
        <authorList>
            <person name="Escoda L."/>
            <person name="Castresana J."/>
        </authorList>
    </citation>
    <scope>NUCLEOTIDE SEQUENCE</scope>
    <source>
        <strain evidence="3">IBE-C5619</strain>
    </source>
</reference>
<dbReference type="GO" id="GO:0003743">
    <property type="term" value="F:translation initiation factor activity"/>
    <property type="evidence" value="ECO:0007669"/>
    <property type="project" value="UniProtKB-KW"/>
</dbReference>
<protein>
    <submittedName>
        <fullName evidence="3">Translation initiation factor IF-2, mitochondrial</fullName>
    </submittedName>
</protein>
<dbReference type="EMBL" id="JAGFMF010011574">
    <property type="protein sequence ID" value="KAG8520303.1"/>
    <property type="molecule type" value="Genomic_DNA"/>
</dbReference>
<accession>A0A8J6AGC2</accession>
<dbReference type="GO" id="GO:0005525">
    <property type="term" value="F:GTP binding"/>
    <property type="evidence" value="ECO:0007669"/>
    <property type="project" value="InterPro"/>
</dbReference>
<gene>
    <name evidence="3" type="ORF">J0S82_009054</name>
</gene>
<organism evidence="3 4">
    <name type="scientific">Galemys pyrenaicus</name>
    <name type="common">Iberian desman</name>
    <name type="synonym">Pyrenean desman</name>
    <dbReference type="NCBI Taxonomy" id="202257"/>
    <lineage>
        <taxon>Eukaryota</taxon>
        <taxon>Metazoa</taxon>
        <taxon>Chordata</taxon>
        <taxon>Craniata</taxon>
        <taxon>Vertebrata</taxon>
        <taxon>Euteleostomi</taxon>
        <taxon>Mammalia</taxon>
        <taxon>Eutheria</taxon>
        <taxon>Laurasiatheria</taxon>
        <taxon>Eulipotyphla</taxon>
        <taxon>Talpidae</taxon>
        <taxon>Galemys</taxon>
    </lineage>
</organism>
<feature type="domain" description="Tr-type G" evidence="2">
    <location>
        <begin position="84"/>
        <end position="139"/>
    </location>
</feature>
<proteinExistence type="predicted"/>
<dbReference type="AlphaFoldDB" id="A0A8J6AGC2"/>
<dbReference type="GO" id="GO:0003924">
    <property type="term" value="F:GTPase activity"/>
    <property type="evidence" value="ECO:0007669"/>
    <property type="project" value="InterPro"/>
</dbReference>
<comment type="caution">
    <text evidence="3">The sequence shown here is derived from an EMBL/GenBank/DDBJ whole genome shotgun (WGS) entry which is preliminary data.</text>
</comment>
<feature type="non-terminal residue" evidence="3">
    <location>
        <position position="234"/>
    </location>
</feature>
<feature type="compositionally biased region" description="Basic and acidic residues" evidence="1">
    <location>
        <begin position="123"/>
        <end position="137"/>
    </location>
</feature>
<dbReference type="InterPro" id="IPR027417">
    <property type="entry name" value="P-loop_NTPase"/>
</dbReference>
<dbReference type="SUPFAM" id="SSF52540">
    <property type="entry name" value="P-loop containing nucleoside triphosphate hydrolases"/>
    <property type="match status" value="1"/>
</dbReference>
<evidence type="ECO:0000313" key="4">
    <source>
        <dbReference type="Proteomes" id="UP000700334"/>
    </source>
</evidence>
<evidence type="ECO:0000313" key="3">
    <source>
        <dbReference type="EMBL" id="KAG8520303.1"/>
    </source>
</evidence>
<evidence type="ECO:0000259" key="2">
    <source>
        <dbReference type="Pfam" id="PF00009"/>
    </source>
</evidence>
<feature type="non-terminal residue" evidence="3">
    <location>
        <position position="1"/>
    </location>
</feature>
<name>A0A8J6AGC2_GALPY</name>
<dbReference type="OrthoDB" id="361630at2759"/>
<evidence type="ECO:0000256" key="1">
    <source>
        <dbReference type="SAM" id="MobiDB-lite"/>
    </source>
</evidence>